<proteinExistence type="predicted"/>
<dbReference type="PANTHER" id="PTHR35458">
    <property type="entry name" value="SLR0755 PROTEIN"/>
    <property type="match status" value="1"/>
</dbReference>
<evidence type="ECO:0000259" key="1">
    <source>
        <dbReference type="Pfam" id="PF01936"/>
    </source>
</evidence>
<dbReference type="EMBL" id="PHAH01000052">
    <property type="protein sequence ID" value="PKM87204.1"/>
    <property type="molecule type" value="Genomic_DNA"/>
</dbReference>
<sequence length="175" mass="19465">MIKHEEQRVGVLIDVANMYHSAKNLYGRRVNFKEILTRAVAGRKLIRATAYVIRAESDEETAFFEALSQQGFEVRMKDLQIFAGGAKKADWDVGIAIDAIKLADKLDVIVLVSGDGDYLPLVSYLQNNKGCLVEVLAFRKTCSSRLVEEADDFIDLGGDRKFLIGSAKPPRLSVK</sequence>
<dbReference type="GO" id="GO:0004540">
    <property type="term" value="F:RNA nuclease activity"/>
    <property type="evidence" value="ECO:0007669"/>
    <property type="project" value="InterPro"/>
</dbReference>
<dbReference type="InterPro" id="IPR021139">
    <property type="entry name" value="NYN"/>
</dbReference>
<accession>A0A2N2DXM2</accession>
<dbReference type="InterPro" id="IPR047140">
    <property type="entry name" value="LabA"/>
</dbReference>
<dbReference type="Gene3D" id="3.40.50.1010">
    <property type="entry name" value="5'-nuclease"/>
    <property type="match status" value="1"/>
</dbReference>
<feature type="domain" description="NYN" evidence="1">
    <location>
        <begin position="8"/>
        <end position="156"/>
    </location>
</feature>
<dbReference type="Proteomes" id="UP000233325">
    <property type="component" value="Unassembled WGS sequence"/>
</dbReference>
<evidence type="ECO:0000313" key="2">
    <source>
        <dbReference type="EMBL" id="PKM87204.1"/>
    </source>
</evidence>
<gene>
    <name evidence="2" type="ORF">CVU83_03250</name>
</gene>
<dbReference type="CDD" id="cd10911">
    <property type="entry name" value="PIN_LabA"/>
    <property type="match status" value="1"/>
</dbReference>
<comment type="caution">
    <text evidence="2">The sequence shown here is derived from an EMBL/GenBank/DDBJ whole genome shotgun (WGS) entry which is preliminary data.</text>
</comment>
<dbReference type="PANTHER" id="PTHR35458:SF8">
    <property type="entry name" value="SLR0650 PROTEIN"/>
    <property type="match status" value="1"/>
</dbReference>
<name>A0A2N2DXM2_9BACT</name>
<reference evidence="2 3" key="1">
    <citation type="journal article" date="2017" name="ISME J.">
        <title>Potential for microbial H2 and metal transformations associated with novel bacteria and archaea in deep terrestrial subsurface sediments.</title>
        <authorList>
            <person name="Hernsdorf A.W."/>
            <person name="Amano Y."/>
            <person name="Miyakawa K."/>
            <person name="Ise K."/>
            <person name="Suzuki Y."/>
            <person name="Anantharaman K."/>
            <person name="Probst A."/>
            <person name="Burstein D."/>
            <person name="Thomas B.C."/>
            <person name="Banfield J.F."/>
        </authorList>
    </citation>
    <scope>NUCLEOTIDE SEQUENCE [LARGE SCALE GENOMIC DNA]</scope>
    <source>
        <strain evidence="2">HGW-Falkowbacteria-2</strain>
    </source>
</reference>
<dbReference type="AlphaFoldDB" id="A0A2N2DXM2"/>
<evidence type="ECO:0000313" key="3">
    <source>
        <dbReference type="Proteomes" id="UP000233325"/>
    </source>
</evidence>
<dbReference type="Pfam" id="PF01936">
    <property type="entry name" value="NYN"/>
    <property type="match status" value="1"/>
</dbReference>
<protein>
    <recommendedName>
        <fullName evidence="1">NYN domain-containing protein</fullName>
    </recommendedName>
</protein>
<organism evidence="2 3">
    <name type="scientific">Candidatus Falkowbacteria bacterium HGW-Falkowbacteria-2</name>
    <dbReference type="NCBI Taxonomy" id="2013769"/>
    <lineage>
        <taxon>Bacteria</taxon>
        <taxon>Candidatus Falkowiibacteriota</taxon>
    </lineage>
</organism>